<keyword evidence="5 7" id="KW-1133">Transmembrane helix</keyword>
<evidence type="ECO:0000313" key="10">
    <source>
        <dbReference type="EMBL" id="QUV93616.1"/>
    </source>
</evidence>
<reference evidence="10 11" key="1">
    <citation type="submission" date="2021-03" db="EMBL/GenBank/DDBJ databases">
        <title>Genomic and phenotypic characterization of Chloracidobacterium isolates provides evidence for multiple species.</title>
        <authorList>
            <person name="Saini M.K."/>
            <person name="Costas A.M.G."/>
            <person name="Tank M."/>
            <person name="Bryant D.A."/>
        </authorList>
    </citation>
    <scope>NUCLEOTIDE SEQUENCE [LARGE SCALE GENOMIC DNA]</scope>
    <source>
        <strain evidence="10 11">N</strain>
    </source>
</reference>
<dbReference type="Proteomes" id="UP000677668">
    <property type="component" value="Chromosome 1"/>
</dbReference>
<dbReference type="Pfam" id="PF00664">
    <property type="entry name" value="ABC_membrane"/>
    <property type="match status" value="1"/>
</dbReference>
<proteinExistence type="predicted"/>
<evidence type="ECO:0000256" key="4">
    <source>
        <dbReference type="ARBA" id="ARBA00022840"/>
    </source>
</evidence>
<gene>
    <name evidence="10" type="ORF">J8C05_09600</name>
</gene>
<dbReference type="InterPro" id="IPR027417">
    <property type="entry name" value="P-loop_NTPase"/>
</dbReference>
<dbReference type="SUPFAM" id="SSF52540">
    <property type="entry name" value="P-loop containing nucleoside triphosphate hydrolases"/>
    <property type="match status" value="1"/>
</dbReference>
<keyword evidence="3" id="KW-0547">Nucleotide-binding</keyword>
<accession>A0ABX8B3D3</accession>
<feature type="transmembrane region" description="Helical" evidence="7">
    <location>
        <begin position="162"/>
        <end position="181"/>
    </location>
</feature>
<dbReference type="PROSITE" id="PS50893">
    <property type="entry name" value="ABC_TRANSPORTER_2"/>
    <property type="match status" value="1"/>
</dbReference>
<evidence type="ECO:0000256" key="3">
    <source>
        <dbReference type="ARBA" id="ARBA00022741"/>
    </source>
</evidence>
<dbReference type="PANTHER" id="PTHR43394:SF1">
    <property type="entry name" value="ATP-BINDING CASSETTE SUB-FAMILY B MEMBER 10, MITOCHONDRIAL"/>
    <property type="match status" value="1"/>
</dbReference>
<feature type="transmembrane region" description="Helical" evidence="7">
    <location>
        <begin position="43"/>
        <end position="64"/>
    </location>
</feature>
<keyword evidence="4 10" id="KW-0067">ATP-binding</keyword>
<evidence type="ECO:0000256" key="1">
    <source>
        <dbReference type="ARBA" id="ARBA00004651"/>
    </source>
</evidence>
<dbReference type="EMBL" id="CP072642">
    <property type="protein sequence ID" value="QUV93616.1"/>
    <property type="molecule type" value="Genomic_DNA"/>
</dbReference>
<dbReference type="SUPFAM" id="SSF90123">
    <property type="entry name" value="ABC transporter transmembrane region"/>
    <property type="match status" value="1"/>
</dbReference>
<dbReference type="PROSITE" id="PS50929">
    <property type="entry name" value="ABC_TM1F"/>
    <property type="match status" value="1"/>
</dbReference>
<dbReference type="InterPro" id="IPR011527">
    <property type="entry name" value="ABC1_TM_dom"/>
</dbReference>
<dbReference type="PANTHER" id="PTHR43394">
    <property type="entry name" value="ATP-DEPENDENT PERMEASE MDL1, MITOCHONDRIAL"/>
    <property type="match status" value="1"/>
</dbReference>
<dbReference type="InterPro" id="IPR039421">
    <property type="entry name" value="Type_1_exporter"/>
</dbReference>
<evidence type="ECO:0000256" key="2">
    <source>
        <dbReference type="ARBA" id="ARBA00022692"/>
    </source>
</evidence>
<dbReference type="Gene3D" id="1.20.1560.10">
    <property type="entry name" value="ABC transporter type 1, transmembrane domain"/>
    <property type="match status" value="1"/>
</dbReference>
<evidence type="ECO:0000256" key="7">
    <source>
        <dbReference type="SAM" id="Phobius"/>
    </source>
</evidence>
<dbReference type="SMART" id="SM00382">
    <property type="entry name" value="AAA"/>
    <property type="match status" value="1"/>
</dbReference>
<feature type="transmembrane region" description="Helical" evidence="7">
    <location>
        <begin position="269"/>
        <end position="289"/>
    </location>
</feature>
<dbReference type="InterPro" id="IPR003439">
    <property type="entry name" value="ABC_transporter-like_ATP-bd"/>
</dbReference>
<feature type="transmembrane region" description="Helical" evidence="7">
    <location>
        <begin position="309"/>
        <end position="328"/>
    </location>
</feature>
<sequence>MSSSSTASLASPVASAPTAASSAQPSSPTLTPWQRLLRFCAPYWPSFLLGGLCILASAYINLLSPQVIRTAVDDLGRGVTQSKIARYAGLVVGIAAIRGLFLFWQRRILINRSRDIEYDLRQAFYAHLQQQPPSFFHRQRIGDLMSRATNDIGAVRMLIGPAVLYGLNTLFTVLLVLPAMVAVNVTLTAFALITLPLAAAATKYFGARIHDQSERIQEYFGLVTAKAQENFSGVRVVRAFAQEAAEEAAFDAMNREFVRRNLQLIRLSALFRPVLDILFGLGPAIVLWYGGRLVLRGELTLGQFVEFNLYLTMLVWPMIALGWVVNLTQRGLASMGRLSKIFDEAPAIHDAAAVPNLPPVAGDIEFRHLTFAYPGPDGMPGPPVLLDISLTIPRGATLAIVGSTGAGKSTLANLIPRLLDAPPGTLFIDGRPIHDYPLHQLRAAIGYAPQEAFLFSDTIAANIAFGVEQATPEAIAQAAEQAGLREDVERFPKGFETVIGERGVTLSGGQKQRTALARAILRNPRILILDDALSAVDTDTEARILGHLRQVMRGRTTILIAHRISTVKDADHIVFLEDGQIVEQGTHDQLVALGGRYAALYERQKLEAELAAL</sequence>
<protein>
    <submittedName>
        <fullName evidence="10">ABC transporter ATP-binding protein</fullName>
    </submittedName>
</protein>
<dbReference type="InterPro" id="IPR036640">
    <property type="entry name" value="ABC1_TM_sf"/>
</dbReference>
<keyword evidence="11" id="KW-1185">Reference proteome</keyword>
<evidence type="ECO:0000256" key="6">
    <source>
        <dbReference type="ARBA" id="ARBA00023136"/>
    </source>
</evidence>
<feature type="transmembrane region" description="Helical" evidence="7">
    <location>
        <begin position="187"/>
        <end position="206"/>
    </location>
</feature>
<dbReference type="RefSeq" id="WP_211421980.1">
    <property type="nucleotide sequence ID" value="NZ_CP072642.1"/>
</dbReference>
<evidence type="ECO:0000256" key="5">
    <source>
        <dbReference type="ARBA" id="ARBA00022989"/>
    </source>
</evidence>
<comment type="subcellular location">
    <subcellularLocation>
        <location evidence="1">Cell membrane</location>
        <topology evidence="1">Multi-pass membrane protein</topology>
    </subcellularLocation>
</comment>
<feature type="domain" description="ABC transmembrane type-1" evidence="9">
    <location>
        <begin position="48"/>
        <end position="330"/>
    </location>
</feature>
<dbReference type="CDD" id="cd18541">
    <property type="entry name" value="ABC_6TM_TmrB_like"/>
    <property type="match status" value="1"/>
</dbReference>
<keyword evidence="6 7" id="KW-0472">Membrane</keyword>
<keyword evidence="2 7" id="KW-0812">Transmembrane</keyword>
<evidence type="ECO:0000313" key="11">
    <source>
        <dbReference type="Proteomes" id="UP000677668"/>
    </source>
</evidence>
<dbReference type="Gene3D" id="3.40.50.300">
    <property type="entry name" value="P-loop containing nucleotide triphosphate hydrolases"/>
    <property type="match status" value="1"/>
</dbReference>
<feature type="domain" description="ABC transporter" evidence="8">
    <location>
        <begin position="364"/>
        <end position="603"/>
    </location>
</feature>
<dbReference type="Pfam" id="PF00005">
    <property type="entry name" value="ABC_tran"/>
    <property type="match status" value="1"/>
</dbReference>
<evidence type="ECO:0000259" key="8">
    <source>
        <dbReference type="PROSITE" id="PS50893"/>
    </source>
</evidence>
<name>A0ABX8B3D3_9BACT</name>
<organism evidence="10 11">
    <name type="scientific">Chloracidobacterium sp. N</name>
    <dbReference type="NCBI Taxonomy" id="2821540"/>
    <lineage>
        <taxon>Bacteria</taxon>
        <taxon>Pseudomonadati</taxon>
        <taxon>Acidobacteriota</taxon>
        <taxon>Terriglobia</taxon>
        <taxon>Terriglobales</taxon>
        <taxon>Acidobacteriaceae</taxon>
        <taxon>Chloracidobacterium</taxon>
        <taxon>Chloracidobacterium aggregatum</taxon>
    </lineage>
</organism>
<dbReference type="InterPro" id="IPR003593">
    <property type="entry name" value="AAA+_ATPase"/>
</dbReference>
<evidence type="ECO:0000259" key="9">
    <source>
        <dbReference type="PROSITE" id="PS50929"/>
    </source>
</evidence>
<dbReference type="GO" id="GO:0005524">
    <property type="term" value="F:ATP binding"/>
    <property type="evidence" value="ECO:0007669"/>
    <property type="project" value="UniProtKB-KW"/>
</dbReference>
<feature type="transmembrane region" description="Helical" evidence="7">
    <location>
        <begin position="84"/>
        <end position="104"/>
    </location>
</feature>